<dbReference type="GO" id="GO:0006508">
    <property type="term" value="P:proteolysis"/>
    <property type="evidence" value="ECO:0007669"/>
    <property type="project" value="UniProtKB-KW"/>
</dbReference>
<dbReference type="Ensembl" id="ENSCAFT00030025792.1">
    <property type="protein sequence ID" value="ENSCAFP00030022527.1"/>
    <property type="gene ID" value="ENSCAFG00030013934.1"/>
</dbReference>
<comment type="subunit">
    <text evidence="1">Homotetramer.</text>
</comment>
<protein>
    <recommendedName>
        <fullName evidence="8">tryptase</fullName>
        <ecNumber evidence="8">3.4.21.59</ecNumber>
    </recommendedName>
</protein>
<dbReference type="PROSITE" id="PS50240">
    <property type="entry name" value="TRYPSIN_DOM"/>
    <property type="match status" value="1"/>
</dbReference>
<feature type="region of interest" description="Disordered" evidence="10">
    <location>
        <begin position="337"/>
        <end position="367"/>
    </location>
</feature>
<dbReference type="InterPro" id="IPR033116">
    <property type="entry name" value="TRYPSIN_SER"/>
</dbReference>
<dbReference type="PANTHER" id="PTHR24252">
    <property type="entry name" value="ACROSIN-RELATED"/>
    <property type="match status" value="1"/>
</dbReference>
<feature type="region of interest" description="Disordered" evidence="10">
    <location>
        <begin position="98"/>
        <end position="150"/>
    </location>
</feature>
<evidence type="ECO:0000256" key="7">
    <source>
        <dbReference type="ARBA" id="ARBA00054350"/>
    </source>
</evidence>
<comment type="function">
    <text evidence="7">Tryptase is the major neutral protease present in mast cells and is secreted upon the coupled activation-degranulation response of this cell type.</text>
</comment>
<dbReference type="SMART" id="SM00020">
    <property type="entry name" value="Tryp_SPc"/>
    <property type="match status" value="1"/>
</dbReference>
<keyword evidence="2 9" id="KW-0645">Protease</keyword>
<name>A0A8C0NHB5_CANLF</name>
<feature type="compositionally biased region" description="Polar residues" evidence="10">
    <location>
        <begin position="13"/>
        <end position="24"/>
    </location>
</feature>
<evidence type="ECO:0000256" key="3">
    <source>
        <dbReference type="ARBA" id="ARBA00022801"/>
    </source>
</evidence>
<dbReference type="InterPro" id="IPR043504">
    <property type="entry name" value="Peptidase_S1_PA_chymotrypsin"/>
</dbReference>
<keyword evidence="5" id="KW-1015">Disulfide bond</keyword>
<evidence type="ECO:0000256" key="5">
    <source>
        <dbReference type="ARBA" id="ARBA00023157"/>
    </source>
</evidence>
<evidence type="ECO:0000256" key="4">
    <source>
        <dbReference type="ARBA" id="ARBA00022825"/>
    </source>
</evidence>
<dbReference type="Pfam" id="PF00089">
    <property type="entry name" value="Trypsin"/>
    <property type="match status" value="1"/>
</dbReference>
<evidence type="ECO:0000256" key="8">
    <source>
        <dbReference type="ARBA" id="ARBA00066748"/>
    </source>
</evidence>
<dbReference type="SUPFAM" id="SSF50494">
    <property type="entry name" value="Trypsin-like serine proteases"/>
    <property type="match status" value="1"/>
</dbReference>
<dbReference type="InterPro" id="IPR009003">
    <property type="entry name" value="Peptidase_S1_PA"/>
</dbReference>
<evidence type="ECO:0000256" key="1">
    <source>
        <dbReference type="ARBA" id="ARBA00011881"/>
    </source>
</evidence>
<evidence type="ECO:0000256" key="6">
    <source>
        <dbReference type="ARBA" id="ARBA00050838"/>
    </source>
</evidence>
<reference evidence="12" key="2">
    <citation type="submission" date="2025-08" db="UniProtKB">
        <authorList>
            <consortium name="Ensembl"/>
        </authorList>
    </citation>
    <scope>IDENTIFICATION</scope>
</reference>
<dbReference type="PROSITE" id="PS00135">
    <property type="entry name" value="TRYPSIN_SER"/>
    <property type="match status" value="1"/>
</dbReference>
<evidence type="ECO:0000256" key="9">
    <source>
        <dbReference type="RuleBase" id="RU363034"/>
    </source>
</evidence>
<evidence type="ECO:0000313" key="13">
    <source>
        <dbReference type="Proteomes" id="UP000694429"/>
    </source>
</evidence>
<dbReference type="CDD" id="cd00190">
    <property type="entry name" value="Tryp_SPc"/>
    <property type="match status" value="1"/>
</dbReference>
<organism evidence="12 13">
    <name type="scientific">Canis lupus familiaris</name>
    <name type="common">Dog</name>
    <name type="synonym">Canis familiaris</name>
    <dbReference type="NCBI Taxonomy" id="9615"/>
    <lineage>
        <taxon>Eukaryota</taxon>
        <taxon>Metazoa</taxon>
        <taxon>Chordata</taxon>
        <taxon>Craniata</taxon>
        <taxon>Vertebrata</taxon>
        <taxon>Euteleostomi</taxon>
        <taxon>Mammalia</taxon>
        <taxon>Eutheria</taxon>
        <taxon>Laurasiatheria</taxon>
        <taxon>Carnivora</taxon>
        <taxon>Caniformia</taxon>
        <taxon>Canidae</taxon>
        <taxon>Canis</taxon>
    </lineage>
</organism>
<dbReference type="EC" id="3.4.21.59" evidence="8"/>
<dbReference type="InterPro" id="IPR001254">
    <property type="entry name" value="Trypsin_dom"/>
</dbReference>
<dbReference type="AlphaFoldDB" id="A0A8C0NHB5"/>
<sequence>MFSCIPEPPTRCQHPTPTTVINSVSRHDQVSPRNVTPGGEAMVPRPPAGRQEGPREAPLPTRSRSSSFPSQASAQGTRWRPVIWETSGQARTALLWEPQPTQVSQDVHSKGPLRRGVGSEGSRTGNTGEGGAPGGPVAEGGAGRPRSQLCDGAQEAVSCLGTPGRRGRGRGRGRGHHQVYEVKLPRQVVGVSSRAPWCRRPRSAWGHRVPCGVAPWRRHARRWCRKLVASHIGAAPGPTGSLPRTLPLMAALLRDPRIPLGASPPAAPRLLLLLLLLPPAQAAPGAHGRPLSKVVALNVNVNVNVNVGRTPPGPGPKSWRRARGFLLPAVETCAGPPLPSPALSPPLPNPLQSSPSPPQPLSPPLPSPPLPSLLPSPFLPLPAPLLSSPLLPFPPLSHTPLPSLPPPFAGPPLPNASQLLYVCALPTLPLLLLTGSVAFSSACGRRYIQGKIVGGVDVLERKWPWQVSVHYRGFHICGGSIISEYWILSAAHCFDRDKNIVAFDMYVGLVDLRFASNHTQWFEVNKVIVHPTYQLYHPVGGDIALVQLKSRIVFSDSVLPVCIAPPDVNLHNVTCWATGWGLISPQGYVTDHLQEAQMPLISLPLCQLLYGHLSYIMLDMLCAGDIRNVKTVCEGDSGGPLVCELNHTWLQVGIVSWGRGCTYPMYPAVYTRVSYFSKWIHYHIKNTPPPSQPLPALSPMLGATISIPVTMLAVLSTL</sequence>
<feature type="domain" description="Peptidase S1" evidence="11">
    <location>
        <begin position="452"/>
        <end position="685"/>
    </location>
</feature>
<feature type="compositionally biased region" description="Gly residues" evidence="10">
    <location>
        <begin position="127"/>
        <end position="143"/>
    </location>
</feature>
<keyword evidence="4 9" id="KW-0720">Serine protease</keyword>
<dbReference type="InterPro" id="IPR001314">
    <property type="entry name" value="Peptidase_S1A"/>
</dbReference>
<evidence type="ECO:0000313" key="12">
    <source>
        <dbReference type="Ensembl" id="ENSCAFP00030022527.1"/>
    </source>
</evidence>
<dbReference type="Gene3D" id="2.40.10.10">
    <property type="entry name" value="Trypsin-like serine proteases"/>
    <property type="match status" value="1"/>
</dbReference>
<accession>A0A8C0NHB5</accession>
<dbReference type="PROSITE" id="PS00134">
    <property type="entry name" value="TRYPSIN_HIS"/>
    <property type="match status" value="1"/>
</dbReference>
<feature type="compositionally biased region" description="Low complexity" evidence="10">
    <location>
        <begin position="62"/>
        <end position="75"/>
    </location>
</feature>
<feature type="region of interest" description="Disordered" evidence="10">
    <location>
        <begin position="1"/>
        <end position="82"/>
    </location>
</feature>
<keyword evidence="3 9" id="KW-0378">Hydrolase</keyword>
<dbReference type="InterPro" id="IPR018114">
    <property type="entry name" value="TRYPSIN_HIS"/>
</dbReference>
<evidence type="ECO:0000259" key="11">
    <source>
        <dbReference type="PROSITE" id="PS50240"/>
    </source>
</evidence>
<dbReference type="Proteomes" id="UP000694429">
    <property type="component" value="Chromosome 14"/>
</dbReference>
<proteinExistence type="predicted"/>
<dbReference type="GO" id="GO:0004252">
    <property type="term" value="F:serine-type endopeptidase activity"/>
    <property type="evidence" value="ECO:0007669"/>
    <property type="project" value="UniProtKB-EC"/>
</dbReference>
<dbReference type="PANTHER" id="PTHR24252:SF7">
    <property type="entry name" value="HYALIN"/>
    <property type="match status" value="1"/>
</dbReference>
<comment type="catalytic activity">
    <reaction evidence="6">
        <text>Preferential cleavage: Arg-|-Xaa, Lys-|-Xaa, but with more restricted specificity than trypsin.</text>
        <dbReference type="EC" id="3.4.21.59"/>
    </reaction>
</comment>
<dbReference type="FunFam" id="2.40.10.10:FF:000039">
    <property type="entry name" value="Brain-specific serine protease 4"/>
    <property type="match status" value="1"/>
</dbReference>
<dbReference type="PRINTS" id="PR00722">
    <property type="entry name" value="CHYMOTRYPSIN"/>
</dbReference>
<evidence type="ECO:0000256" key="2">
    <source>
        <dbReference type="ARBA" id="ARBA00022670"/>
    </source>
</evidence>
<evidence type="ECO:0000256" key="10">
    <source>
        <dbReference type="SAM" id="MobiDB-lite"/>
    </source>
</evidence>
<reference evidence="12" key="1">
    <citation type="submission" date="2019-03" db="EMBL/GenBank/DDBJ databases">
        <authorList>
            <person name="Warren W.C."/>
            <person name="Johnson G.S."/>
        </authorList>
    </citation>
    <scope>NUCLEOTIDE SEQUENCE [LARGE SCALE GENOMIC DNA]</scope>
    <source>
        <strain evidence="12">Basenji</strain>
    </source>
</reference>